<accession>A0A2J6QUX2</accession>
<evidence type="ECO:0000313" key="2">
    <source>
        <dbReference type="EMBL" id="PMD30059.1"/>
    </source>
</evidence>
<feature type="region of interest" description="Disordered" evidence="1">
    <location>
        <begin position="361"/>
        <end position="419"/>
    </location>
</feature>
<keyword evidence="3" id="KW-1185">Reference proteome</keyword>
<dbReference type="Proteomes" id="UP000235786">
    <property type="component" value="Unassembled WGS sequence"/>
</dbReference>
<evidence type="ECO:0000256" key="1">
    <source>
        <dbReference type="SAM" id="MobiDB-lite"/>
    </source>
</evidence>
<proteinExistence type="predicted"/>
<feature type="compositionally biased region" description="Basic and acidic residues" evidence="1">
    <location>
        <begin position="187"/>
        <end position="212"/>
    </location>
</feature>
<reference evidence="2 3" key="1">
    <citation type="submission" date="2016-04" db="EMBL/GenBank/DDBJ databases">
        <title>A degradative enzymes factory behind the ericoid mycorrhizal symbiosis.</title>
        <authorList>
            <consortium name="DOE Joint Genome Institute"/>
            <person name="Martino E."/>
            <person name="Morin E."/>
            <person name="Grelet G."/>
            <person name="Kuo A."/>
            <person name="Kohler A."/>
            <person name="Daghino S."/>
            <person name="Barry K."/>
            <person name="Choi C."/>
            <person name="Cichocki N."/>
            <person name="Clum A."/>
            <person name="Copeland A."/>
            <person name="Hainaut M."/>
            <person name="Haridas S."/>
            <person name="Labutti K."/>
            <person name="Lindquist E."/>
            <person name="Lipzen A."/>
            <person name="Khouja H.-R."/>
            <person name="Murat C."/>
            <person name="Ohm R."/>
            <person name="Olson A."/>
            <person name="Spatafora J."/>
            <person name="Veneault-Fourrey C."/>
            <person name="Henrissat B."/>
            <person name="Grigoriev I."/>
            <person name="Martin F."/>
            <person name="Perotto S."/>
        </authorList>
    </citation>
    <scope>NUCLEOTIDE SEQUENCE [LARGE SCALE GENOMIC DNA]</scope>
    <source>
        <strain evidence="2 3">F</strain>
    </source>
</reference>
<gene>
    <name evidence="2" type="ORF">L207DRAFT_641910</name>
</gene>
<name>A0A2J6QUX2_HYAVF</name>
<evidence type="ECO:0000313" key="3">
    <source>
        <dbReference type="Proteomes" id="UP000235786"/>
    </source>
</evidence>
<dbReference type="EMBL" id="KZ613969">
    <property type="protein sequence ID" value="PMD30059.1"/>
    <property type="molecule type" value="Genomic_DNA"/>
</dbReference>
<protein>
    <submittedName>
        <fullName evidence="2">Uncharacterized protein</fullName>
    </submittedName>
</protein>
<feature type="compositionally biased region" description="Basic and acidic residues" evidence="1">
    <location>
        <begin position="224"/>
        <end position="233"/>
    </location>
</feature>
<sequence length="419" mass="47126">MNIRMAIVLNNLHTSNGRVCPMPHCRSSSFVNATGGGNTCSDCGVWFAEACKLEKRPYLEEFVDSSEEERAAKRVRRQMRTASSYSDEEKTRLELAAIKNIRIQGGNNHITRFPFENQAEVSKIHSRLDDLRTETYLRTRNKKKKLVNEREAELLKRLRRLEGVVEELSVQAEIEAAKNSFSSDHSSSQKDKDHSSDTDPDKQQPQDQRKEGPQPPLVPTNRGFESKMVHAPDWDGNQYTGTAKDQSIPVDVELDYIPSNISSFGGGAENDFLLVETNGESVQSGVAFGNVDLDSHFSKDAINRMFMKYERIIPRQRGVGRYHAPSTQIPAGGTDLKFHEILEEAILEARKLENHPNLSDRFRTSSSLSSYNSTSSPSTSSIPMSIPHSQDPVPPPLPPPRYLTDIIDNKNNGRDITWQ</sequence>
<feature type="region of interest" description="Disordered" evidence="1">
    <location>
        <begin position="176"/>
        <end position="245"/>
    </location>
</feature>
<feature type="non-terminal residue" evidence="2">
    <location>
        <position position="1"/>
    </location>
</feature>
<feature type="compositionally biased region" description="Pro residues" evidence="1">
    <location>
        <begin position="392"/>
        <end position="401"/>
    </location>
</feature>
<organism evidence="2 3">
    <name type="scientific">Hyaloscypha variabilis (strain UAMH 11265 / GT02V1 / F)</name>
    <name type="common">Meliniomyces variabilis</name>
    <dbReference type="NCBI Taxonomy" id="1149755"/>
    <lineage>
        <taxon>Eukaryota</taxon>
        <taxon>Fungi</taxon>
        <taxon>Dikarya</taxon>
        <taxon>Ascomycota</taxon>
        <taxon>Pezizomycotina</taxon>
        <taxon>Leotiomycetes</taxon>
        <taxon>Helotiales</taxon>
        <taxon>Hyaloscyphaceae</taxon>
        <taxon>Hyaloscypha</taxon>
        <taxon>Hyaloscypha variabilis</taxon>
    </lineage>
</organism>
<dbReference type="AlphaFoldDB" id="A0A2J6QUX2"/>
<feature type="compositionally biased region" description="Low complexity" evidence="1">
    <location>
        <begin position="364"/>
        <end position="389"/>
    </location>
</feature>